<reference evidence="2" key="1">
    <citation type="submission" date="2021-03" db="EMBL/GenBank/DDBJ databases">
        <title>Antimicrobial resistance genes in bacteria isolated from Japanese honey, and their potential for conferring macrolide and lincosamide resistance in the American foulbrood pathogen Paenibacillus larvae.</title>
        <authorList>
            <person name="Okamoto M."/>
            <person name="Kumagai M."/>
            <person name="Kanamori H."/>
            <person name="Takamatsu D."/>
        </authorList>
    </citation>
    <scope>NUCLEOTIDE SEQUENCE</scope>
    <source>
        <strain evidence="2">J40TS1</strain>
    </source>
</reference>
<evidence type="ECO:0000256" key="1">
    <source>
        <dbReference type="SAM" id="Phobius"/>
    </source>
</evidence>
<proteinExistence type="predicted"/>
<sequence length="129" mass="14718">MSLRTTASIILMIASWAVILLAIYKISTDREVGLNEVIAISSLWMTYFTTMTWRGEEGAQQDEELDPNTTAQSYKLSYFLLTIFILVAMAVDMLMHRTTNILLLALLGFSMIILPMVEFIYARKEKGRK</sequence>
<accession>A0A919YQ96</accession>
<feature type="transmembrane region" description="Helical" evidence="1">
    <location>
        <begin position="76"/>
        <end position="95"/>
    </location>
</feature>
<dbReference type="AlphaFoldDB" id="A0A919YQ96"/>
<keyword evidence="3" id="KW-1185">Reference proteome</keyword>
<keyword evidence="1" id="KW-1133">Transmembrane helix</keyword>
<evidence type="ECO:0008006" key="4">
    <source>
        <dbReference type="Google" id="ProtNLM"/>
    </source>
</evidence>
<keyword evidence="1" id="KW-0472">Membrane</keyword>
<comment type="caution">
    <text evidence="2">The sequence shown here is derived from an EMBL/GenBank/DDBJ whole genome shotgun (WGS) entry which is preliminary data.</text>
</comment>
<protein>
    <recommendedName>
        <fullName evidence="4">DUF2178 domain-containing protein</fullName>
    </recommendedName>
</protein>
<evidence type="ECO:0000313" key="2">
    <source>
        <dbReference type="EMBL" id="GIP17440.1"/>
    </source>
</evidence>
<organism evidence="2 3">
    <name type="scientific">Paenibacillus montaniterrae</name>
    <dbReference type="NCBI Taxonomy" id="429341"/>
    <lineage>
        <taxon>Bacteria</taxon>
        <taxon>Bacillati</taxon>
        <taxon>Bacillota</taxon>
        <taxon>Bacilli</taxon>
        <taxon>Bacillales</taxon>
        <taxon>Paenibacillaceae</taxon>
        <taxon>Paenibacillus</taxon>
    </lineage>
</organism>
<dbReference type="RefSeq" id="WP_213516741.1">
    <property type="nucleotide sequence ID" value="NZ_BOSE01000005.1"/>
</dbReference>
<feature type="transmembrane region" description="Helical" evidence="1">
    <location>
        <begin position="101"/>
        <end position="121"/>
    </location>
</feature>
<gene>
    <name evidence="2" type="ORF">J40TS1_30820</name>
</gene>
<name>A0A919YQ96_9BACL</name>
<dbReference type="EMBL" id="BOSE01000005">
    <property type="protein sequence ID" value="GIP17440.1"/>
    <property type="molecule type" value="Genomic_DNA"/>
</dbReference>
<evidence type="ECO:0000313" key="3">
    <source>
        <dbReference type="Proteomes" id="UP000683139"/>
    </source>
</evidence>
<keyword evidence="1" id="KW-0812">Transmembrane</keyword>
<feature type="transmembrane region" description="Helical" evidence="1">
    <location>
        <begin position="6"/>
        <end position="24"/>
    </location>
</feature>
<dbReference type="Proteomes" id="UP000683139">
    <property type="component" value="Unassembled WGS sequence"/>
</dbReference>